<dbReference type="PANTHER" id="PTHR17204:SF5">
    <property type="entry name" value="PRE-MRNA-PROCESSING FACTOR 39"/>
    <property type="match status" value="1"/>
</dbReference>
<dbReference type="GO" id="GO:0000243">
    <property type="term" value="C:commitment complex"/>
    <property type="evidence" value="ECO:0007669"/>
    <property type="project" value="TreeGrafter"/>
</dbReference>
<dbReference type="EMBL" id="KN733963">
    <property type="protein sequence ID" value="KIH57765.1"/>
    <property type="molecule type" value="Genomic_DNA"/>
</dbReference>
<evidence type="ECO:0000256" key="2">
    <source>
        <dbReference type="ARBA" id="ARBA00022664"/>
    </source>
</evidence>
<evidence type="ECO:0000313" key="8">
    <source>
        <dbReference type="EMBL" id="KIH57765.1"/>
    </source>
</evidence>
<dbReference type="InterPro" id="IPR011990">
    <property type="entry name" value="TPR-like_helical_dom_sf"/>
</dbReference>
<keyword evidence="7" id="KW-0472">Membrane</keyword>
<dbReference type="OrthoDB" id="10265668at2759"/>
<dbReference type="Gene3D" id="1.25.40.10">
    <property type="entry name" value="Tetratricopeptide repeat domain"/>
    <property type="match status" value="1"/>
</dbReference>
<evidence type="ECO:0000256" key="3">
    <source>
        <dbReference type="ARBA" id="ARBA00022737"/>
    </source>
</evidence>
<evidence type="ECO:0000256" key="7">
    <source>
        <dbReference type="SAM" id="Phobius"/>
    </source>
</evidence>
<dbReference type="GO" id="GO:0000395">
    <property type="term" value="P:mRNA 5'-splice site recognition"/>
    <property type="evidence" value="ECO:0007669"/>
    <property type="project" value="TreeGrafter"/>
</dbReference>
<dbReference type="PANTHER" id="PTHR17204">
    <property type="entry name" value="PRE-MRNA PROCESSING PROTEIN PRP39-RELATED"/>
    <property type="match status" value="1"/>
</dbReference>
<protein>
    <submittedName>
        <fullName evidence="8">Uncharacterized protein</fullName>
    </submittedName>
</protein>
<feature type="transmembrane region" description="Helical" evidence="7">
    <location>
        <begin position="90"/>
        <end position="109"/>
    </location>
</feature>
<keyword evidence="4" id="KW-0508">mRNA splicing</keyword>
<keyword evidence="3" id="KW-0677">Repeat</keyword>
<keyword evidence="7" id="KW-0812">Transmembrane</keyword>
<sequence>MMRRRADAERNPDYSGVISKFERLIHSPDTPRHLSSYYSVKLARFHLKTRNDRRLAEKIIRRALERDRDNVQLLLQLIDIAFTNPDFSQVFLFISLVVLLYCSAVIEAFDFAIKSNISDAEKLQFSQRKLDFLEDLSYDINILQEHQEAHVALLGEIENPPTTTRKRRYHGRDDSRYLGDRDRESSSRRYSDRSRYSDHRDSRDSYRDNHRGVRDNTGYCMPSNSKVFWCYLRQEFTK</sequence>
<feature type="region of interest" description="Disordered" evidence="6">
    <location>
        <begin position="162"/>
        <end position="217"/>
    </location>
</feature>
<dbReference type="GO" id="GO:0071004">
    <property type="term" value="C:U2-type prespliceosome"/>
    <property type="evidence" value="ECO:0007669"/>
    <property type="project" value="TreeGrafter"/>
</dbReference>
<organism evidence="8 9">
    <name type="scientific">Ancylostoma duodenale</name>
    <dbReference type="NCBI Taxonomy" id="51022"/>
    <lineage>
        <taxon>Eukaryota</taxon>
        <taxon>Metazoa</taxon>
        <taxon>Ecdysozoa</taxon>
        <taxon>Nematoda</taxon>
        <taxon>Chromadorea</taxon>
        <taxon>Rhabditida</taxon>
        <taxon>Rhabditina</taxon>
        <taxon>Rhabditomorpha</taxon>
        <taxon>Strongyloidea</taxon>
        <taxon>Ancylostomatidae</taxon>
        <taxon>Ancylostomatinae</taxon>
        <taxon>Ancylostoma</taxon>
    </lineage>
</organism>
<dbReference type="GO" id="GO:0030627">
    <property type="term" value="F:pre-mRNA 5'-splice site binding"/>
    <property type="evidence" value="ECO:0007669"/>
    <property type="project" value="TreeGrafter"/>
</dbReference>
<dbReference type="Proteomes" id="UP000054047">
    <property type="component" value="Unassembled WGS sequence"/>
</dbReference>
<gene>
    <name evidence="8" type="ORF">ANCDUO_12042</name>
</gene>
<name>A0A0C2G9W6_9BILA</name>
<keyword evidence="5" id="KW-0539">Nucleus</keyword>
<evidence type="ECO:0000256" key="6">
    <source>
        <dbReference type="SAM" id="MobiDB-lite"/>
    </source>
</evidence>
<feature type="compositionally biased region" description="Basic and acidic residues" evidence="6">
    <location>
        <begin position="171"/>
        <end position="214"/>
    </location>
</feature>
<evidence type="ECO:0000256" key="4">
    <source>
        <dbReference type="ARBA" id="ARBA00023187"/>
    </source>
</evidence>
<keyword evidence="2" id="KW-0507">mRNA processing</keyword>
<evidence type="ECO:0000256" key="1">
    <source>
        <dbReference type="ARBA" id="ARBA00004123"/>
    </source>
</evidence>
<dbReference type="GO" id="GO:0005685">
    <property type="term" value="C:U1 snRNP"/>
    <property type="evidence" value="ECO:0007669"/>
    <property type="project" value="TreeGrafter"/>
</dbReference>
<comment type="subcellular location">
    <subcellularLocation>
        <location evidence="1">Nucleus</location>
    </subcellularLocation>
</comment>
<keyword evidence="7" id="KW-1133">Transmembrane helix</keyword>
<evidence type="ECO:0000256" key="5">
    <source>
        <dbReference type="ARBA" id="ARBA00023242"/>
    </source>
</evidence>
<keyword evidence="9" id="KW-1185">Reference proteome</keyword>
<proteinExistence type="predicted"/>
<accession>A0A0C2G9W6</accession>
<dbReference type="AlphaFoldDB" id="A0A0C2G9W6"/>
<evidence type="ECO:0000313" key="9">
    <source>
        <dbReference type="Proteomes" id="UP000054047"/>
    </source>
</evidence>
<reference evidence="8 9" key="1">
    <citation type="submission" date="2013-12" db="EMBL/GenBank/DDBJ databases">
        <title>Draft genome of the parsitic nematode Ancylostoma duodenale.</title>
        <authorList>
            <person name="Mitreva M."/>
        </authorList>
    </citation>
    <scope>NUCLEOTIDE SEQUENCE [LARGE SCALE GENOMIC DNA]</scope>
    <source>
        <strain evidence="8 9">Zhejiang</strain>
    </source>
</reference>